<reference evidence="3" key="1">
    <citation type="journal article" date="2014" name="Nat. Commun.">
        <title>Genomic adaptations of the halophilic Dead Sea filamentous fungus Eurotium rubrum.</title>
        <authorList>
            <person name="Kis-Papo T."/>
            <person name="Weig A.R."/>
            <person name="Riley R."/>
            <person name="Persoh D."/>
            <person name="Salamov A."/>
            <person name="Sun H."/>
            <person name="Lipzen A."/>
            <person name="Wasser S.P."/>
            <person name="Rambold G."/>
            <person name="Grigoriev I.V."/>
            <person name="Nevo E."/>
        </authorList>
    </citation>
    <scope>NUCLEOTIDE SEQUENCE [LARGE SCALE GENOMIC DNA]</scope>
    <source>
        <strain evidence="3">CBS 135680</strain>
    </source>
</reference>
<accession>A0A017S0U8</accession>
<dbReference type="HOGENOM" id="CLU_023871_0_0_1"/>
<dbReference type="Pfam" id="PF08501">
    <property type="entry name" value="Shikimate_dh_N"/>
    <property type="match status" value="1"/>
</dbReference>
<name>A0A017S0U8_ASPRC</name>
<dbReference type="Gene3D" id="3.20.20.150">
    <property type="entry name" value="Divalent-metal-dependent TIM barrel enzymes"/>
    <property type="match status" value="1"/>
</dbReference>
<dbReference type="SUPFAM" id="SSF53223">
    <property type="entry name" value="Aminoacid dehydrogenase-like, N-terminal domain"/>
    <property type="match status" value="1"/>
</dbReference>
<dbReference type="InterPro" id="IPR022893">
    <property type="entry name" value="Shikimate_DH_fam"/>
</dbReference>
<evidence type="ECO:0000313" key="2">
    <source>
        <dbReference type="EMBL" id="EYE90259.1"/>
    </source>
</evidence>
<dbReference type="OrthoDB" id="5360893at2759"/>
<dbReference type="AlphaFoldDB" id="A0A017S0U8"/>
<dbReference type="EMBL" id="KK088464">
    <property type="protein sequence ID" value="EYE90259.1"/>
    <property type="molecule type" value="Genomic_DNA"/>
</dbReference>
<dbReference type="GO" id="GO:0004764">
    <property type="term" value="F:shikimate 3-dehydrogenase (NADP+) activity"/>
    <property type="evidence" value="ECO:0007669"/>
    <property type="project" value="InterPro"/>
</dbReference>
<dbReference type="SUPFAM" id="SSF51658">
    <property type="entry name" value="Xylose isomerase-like"/>
    <property type="match status" value="1"/>
</dbReference>
<evidence type="ECO:0000313" key="3">
    <source>
        <dbReference type="Proteomes" id="UP000019804"/>
    </source>
</evidence>
<dbReference type="InterPro" id="IPR046346">
    <property type="entry name" value="Aminoacid_DH-like_N_sf"/>
</dbReference>
<dbReference type="PANTHER" id="PTHR21089:SF26">
    <property type="entry name" value="AROM POLYPEPTIDE, PUTATIVE-RELATED"/>
    <property type="match status" value="1"/>
</dbReference>
<dbReference type="Gene3D" id="3.40.50.10860">
    <property type="entry name" value="Leucine Dehydrogenase, chain A, domain 1"/>
    <property type="match status" value="1"/>
</dbReference>
<dbReference type="SUPFAM" id="SSF51735">
    <property type="entry name" value="NAD(P)-binding Rossmann-fold domains"/>
    <property type="match status" value="1"/>
</dbReference>
<gene>
    <name evidence="2" type="ORF">EURHEDRAFT_519286</name>
</gene>
<dbReference type="GO" id="GO:0019632">
    <property type="term" value="P:shikimate metabolic process"/>
    <property type="evidence" value="ECO:0007669"/>
    <property type="project" value="TreeGrafter"/>
</dbReference>
<dbReference type="PANTHER" id="PTHR21089">
    <property type="entry name" value="SHIKIMATE DEHYDROGENASE"/>
    <property type="match status" value="1"/>
</dbReference>
<dbReference type="Proteomes" id="UP000019804">
    <property type="component" value="Unassembled WGS sequence"/>
</dbReference>
<keyword evidence="3" id="KW-1185">Reference proteome</keyword>
<proteinExistence type="predicted"/>
<organism evidence="2 3">
    <name type="scientific">Aspergillus ruber (strain CBS 135680)</name>
    <dbReference type="NCBI Taxonomy" id="1388766"/>
    <lineage>
        <taxon>Eukaryota</taxon>
        <taxon>Fungi</taxon>
        <taxon>Dikarya</taxon>
        <taxon>Ascomycota</taxon>
        <taxon>Pezizomycotina</taxon>
        <taxon>Eurotiomycetes</taxon>
        <taxon>Eurotiomycetidae</taxon>
        <taxon>Eurotiales</taxon>
        <taxon>Aspergillaceae</taxon>
        <taxon>Aspergillus</taxon>
        <taxon>Aspergillus subgen. Aspergillus</taxon>
    </lineage>
</organism>
<evidence type="ECO:0000259" key="1">
    <source>
        <dbReference type="Pfam" id="PF08501"/>
    </source>
</evidence>
<dbReference type="GO" id="GO:0009423">
    <property type="term" value="P:chorismate biosynthetic process"/>
    <property type="evidence" value="ECO:0007669"/>
    <property type="project" value="TreeGrafter"/>
</dbReference>
<dbReference type="RefSeq" id="XP_040633949.1">
    <property type="nucleotide sequence ID" value="XM_040786776.1"/>
</dbReference>
<dbReference type="InterPro" id="IPR013708">
    <property type="entry name" value="Shikimate_DH-bd_N"/>
</dbReference>
<dbReference type="GeneID" id="63701900"/>
<dbReference type="STRING" id="1388766.A0A017S0U8"/>
<dbReference type="InterPro" id="IPR036237">
    <property type="entry name" value="Xyl_isomerase-like_sf"/>
</dbReference>
<feature type="domain" description="Shikimate dehydrogenase substrate binding N-terminal" evidence="1">
    <location>
        <begin position="1"/>
        <end position="68"/>
    </location>
</feature>
<protein>
    <recommendedName>
        <fullName evidence="1">Shikimate dehydrogenase substrate binding N-terminal domain-containing protein</fullName>
    </recommendedName>
</protein>
<dbReference type="Gene3D" id="3.40.50.720">
    <property type="entry name" value="NAD(P)-binding Rossmann-like Domain"/>
    <property type="match status" value="1"/>
</dbReference>
<sequence>MHKSIARSLGYNWRFLAKECPIVEDVIGLFRKPNSTGGVATMPYKTAIMAHLDGLDDYSVKVCACNNVYRVTDGSIRRLNNDWRGIKSWQTALIIGVGRARRAAVYALYEELGFTSVYVANRDEDEVRALRENTKPYGSSPQITHIRSVKEATNLTEMPYHTVRTVLDFEPQTSAELEARDILVTILPSSREKETGFQGAEIFYENLESAMKSHEEASPWNLLITAGEVENLCNAYGLIIIRLQPFLKIEKLKLWFQIVKTLGTYIIQMITNFLTENVTGDMVLIVQDMVEAADLGLGRIGTFDSVVRRVDRLNFGSCLDALNITGRVWTDPASITGTTPNSASDLKESIECLVRTVYVHRVFCIQVADAERMQLLLTQGHPFHERGGYLPVVDIARAVLKDLGYNG</sequence>
<dbReference type="InterPro" id="IPR036291">
    <property type="entry name" value="NAD(P)-bd_dom_sf"/>
</dbReference>